<keyword evidence="3" id="KW-1185">Reference proteome</keyword>
<dbReference type="Pfam" id="PF01814">
    <property type="entry name" value="Hemerythrin"/>
    <property type="match status" value="1"/>
</dbReference>
<dbReference type="EMBL" id="WNKT01000034">
    <property type="protein sequence ID" value="MTW22224.1"/>
    <property type="molecule type" value="Genomic_DNA"/>
</dbReference>
<organism evidence="2 3">
    <name type="scientific">Allochromatium palmeri</name>
    <dbReference type="NCBI Taxonomy" id="231048"/>
    <lineage>
        <taxon>Bacteria</taxon>
        <taxon>Pseudomonadati</taxon>
        <taxon>Pseudomonadota</taxon>
        <taxon>Gammaproteobacteria</taxon>
        <taxon>Chromatiales</taxon>
        <taxon>Chromatiaceae</taxon>
        <taxon>Allochromatium</taxon>
    </lineage>
</organism>
<evidence type="ECO:0000259" key="1">
    <source>
        <dbReference type="Pfam" id="PF01814"/>
    </source>
</evidence>
<name>A0A6N8EIS1_9GAMM</name>
<sequence length="165" mass="18455">MQRVFALRQLSSDHHRGLVLARRAREKATTGPEHQARAWGAVREAFVQELEPHFQLEEQNLLPALEHAGASELVAQTLQEHRQLRTLVAKGQPRDLAAFAQTLSDHIRFEETRLFETAQRVLDEATLTALAERHAEGARRACEARLAVSGSDAQTREPVSEPRAG</sequence>
<dbReference type="AlphaFoldDB" id="A0A6N8EIS1"/>
<evidence type="ECO:0000313" key="3">
    <source>
        <dbReference type="Proteomes" id="UP000434044"/>
    </source>
</evidence>
<reference evidence="2 3" key="1">
    <citation type="submission" date="2019-11" db="EMBL/GenBank/DDBJ databases">
        <title>Whole-genome sequence of the anaerobic purple sulfur bacterium Allochromatium palmeri DSM 15591.</title>
        <authorList>
            <person name="Kyndt J.A."/>
            <person name="Meyer T.E."/>
        </authorList>
    </citation>
    <scope>NUCLEOTIDE SEQUENCE [LARGE SCALE GENOMIC DNA]</scope>
    <source>
        <strain evidence="2 3">DSM 15591</strain>
    </source>
</reference>
<dbReference type="Proteomes" id="UP000434044">
    <property type="component" value="Unassembled WGS sequence"/>
</dbReference>
<protein>
    <submittedName>
        <fullName evidence="2">Hemerythrin domain-containing protein</fullName>
    </submittedName>
</protein>
<gene>
    <name evidence="2" type="ORF">GJ668_14160</name>
</gene>
<dbReference type="InterPro" id="IPR012312">
    <property type="entry name" value="Hemerythrin-like"/>
</dbReference>
<feature type="domain" description="Hemerythrin-like" evidence="1">
    <location>
        <begin position="10"/>
        <end position="117"/>
    </location>
</feature>
<dbReference type="Gene3D" id="1.20.120.520">
    <property type="entry name" value="nmb1532 protein domain like"/>
    <property type="match status" value="1"/>
</dbReference>
<comment type="caution">
    <text evidence="2">The sequence shown here is derived from an EMBL/GenBank/DDBJ whole genome shotgun (WGS) entry which is preliminary data.</text>
</comment>
<evidence type="ECO:0000313" key="2">
    <source>
        <dbReference type="EMBL" id="MTW22224.1"/>
    </source>
</evidence>
<dbReference type="OrthoDB" id="9793254at2"/>
<accession>A0A6N8EIS1</accession>
<proteinExistence type="predicted"/>